<evidence type="ECO:0000313" key="3">
    <source>
        <dbReference type="Proteomes" id="UP001250538"/>
    </source>
</evidence>
<evidence type="ECO:0000313" key="2">
    <source>
        <dbReference type="EMBL" id="MDT8978377.1"/>
    </source>
</evidence>
<keyword evidence="3" id="KW-1185">Reference proteome</keyword>
<protein>
    <submittedName>
        <fullName evidence="2">ArsR family transcriptional regulator</fullName>
    </submittedName>
</protein>
<dbReference type="Proteomes" id="UP001250538">
    <property type="component" value="Unassembled WGS sequence"/>
</dbReference>
<gene>
    <name evidence="2" type="ORF">RQP50_19290</name>
</gene>
<dbReference type="InterPro" id="IPR036390">
    <property type="entry name" value="WH_DNA-bd_sf"/>
</dbReference>
<name>A0AAJ2JXY0_9BACL</name>
<evidence type="ECO:0000256" key="1">
    <source>
        <dbReference type="ARBA" id="ARBA00023125"/>
    </source>
</evidence>
<dbReference type="EMBL" id="JAVYAA010000004">
    <property type="protein sequence ID" value="MDT8978377.1"/>
    <property type="molecule type" value="Genomic_DNA"/>
</dbReference>
<comment type="caution">
    <text evidence="2">The sequence shown here is derived from an EMBL/GenBank/DDBJ whole genome shotgun (WGS) entry which is preliminary data.</text>
</comment>
<dbReference type="CDD" id="cd00090">
    <property type="entry name" value="HTH_ARSR"/>
    <property type="match status" value="1"/>
</dbReference>
<reference evidence="3" key="1">
    <citation type="submission" date="2023-09" db="EMBL/GenBank/DDBJ databases">
        <title>Paenibacillus sp. chi10 Genome sequencing and assembly.</title>
        <authorList>
            <person name="Kim I."/>
        </authorList>
    </citation>
    <scope>NUCLEOTIDE SEQUENCE [LARGE SCALE GENOMIC DNA]</scope>
    <source>
        <strain evidence="3">chi10</strain>
    </source>
</reference>
<proteinExistence type="predicted"/>
<dbReference type="InterPro" id="IPR011991">
    <property type="entry name" value="ArsR-like_HTH"/>
</dbReference>
<dbReference type="GO" id="GO:0003677">
    <property type="term" value="F:DNA binding"/>
    <property type="evidence" value="ECO:0007669"/>
    <property type="project" value="UniProtKB-KW"/>
</dbReference>
<dbReference type="AlphaFoldDB" id="A0AAJ2JXY0"/>
<dbReference type="SUPFAM" id="SSF46785">
    <property type="entry name" value="Winged helix' DNA-binding domain"/>
    <property type="match status" value="1"/>
</dbReference>
<dbReference type="Gene3D" id="1.10.10.10">
    <property type="entry name" value="Winged helix-like DNA-binding domain superfamily/Winged helix DNA-binding domain"/>
    <property type="match status" value="1"/>
</dbReference>
<accession>A0AAJ2JXY0</accession>
<dbReference type="RefSeq" id="WP_315746406.1">
    <property type="nucleotide sequence ID" value="NZ_JAVYAA010000004.1"/>
</dbReference>
<sequence length="232" mass="26175">MTITQQANMINHPARRNILLFLKQQGTVGVPAIAGHLQLTAIAVRRHLYALQKGGYVHAHLIRQQLGRPTYEYSLADKASMLFVSAYDALIIDILEQLQERSGEDTVEQLFHYRRQKLEKRYAPLLNQASLEERICALAALQDKEGYMVRWGRCEDGSYWLEEANCPISQVAVQFGSPCRCEQSMFAAVLQADVDRTESIVEGGTRCMFRIAEPDPGELCELSEPECKDTGI</sequence>
<organism evidence="2 3">
    <name type="scientific">Paenibacillus suaedae</name>
    <dbReference type="NCBI Taxonomy" id="3077233"/>
    <lineage>
        <taxon>Bacteria</taxon>
        <taxon>Bacillati</taxon>
        <taxon>Bacillota</taxon>
        <taxon>Bacilli</taxon>
        <taxon>Bacillales</taxon>
        <taxon>Paenibacillaceae</taxon>
        <taxon>Paenibacillus</taxon>
    </lineage>
</organism>
<keyword evidence="1" id="KW-0238">DNA-binding</keyword>
<dbReference type="InterPro" id="IPR036388">
    <property type="entry name" value="WH-like_DNA-bd_sf"/>
</dbReference>